<proteinExistence type="inferred from homology"/>
<evidence type="ECO:0000256" key="2">
    <source>
        <dbReference type="HAMAP-Rule" id="MF_01103"/>
    </source>
</evidence>
<name>A0A1Y4SVS2_9FIRM</name>
<keyword evidence="4" id="KW-1185">Reference proteome</keyword>
<dbReference type="HAMAP" id="MF_01103">
    <property type="entry name" value="UPF0291"/>
    <property type="match status" value="1"/>
</dbReference>
<sequence length="75" mass="8951">MEKITDEMIHEINELARKSKTVGLSEKEKKRQQELRQEYLRLFRKGFQQQLQNVKVVDPQGHDVTPSLRQKTKKC</sequence>
<comment type="similarity">
    <text evidence="2">Belongs to the UPF0291 family.</text>
</comment>
<dbReference type="OrthoDB" id="390105at2"/>
<dbReference type="InterPro" id="IPR009242">
    <property type="entry name" value="DUF896"/>
</dbReference>
<dbReference type="Gene3D" id="1.10.287.540">
    <property type="entry name" value="Helix hairpin bin"/>
    <property type="match status" value="1"/>
</dbReference>
<dbReference type="PANTHER" id="PTHR37300:SF1">
    <property type="entry name" value="UPF0291 PROTEIN YNZC"/>
    <property type="match status" value="1"/>
</dbReference>
<dbReference type="EMBL" id="NFLJ01000039">
    <property type="protein sequence ID" value="OUQ32903.1"/>
    <property type="molecule type" value="Genomic_DNA"/>
</dbReference>
<dbReference type="RefSeq" id="WP_087359493.1">
    <property type="nucleotide sequence ID" value="NZ_AP031415.1"/>
</dbReference>
<accession>A0A1Y4SVS2</accession>
<dbReference type="GO" id="GO:0005737">
    <property type="term" value="C:cytoplasm"/>
    <property type="evidence" value="ECO:0007669"/>
    <property type="project" value="UniProtKB-SubCell"/>
</dbReference>
<comment type="caution">
    <text evidence="3">The sequence shown here is derived from an EMBL/GenBank/DDBJ whole genome shotgun (WGS) entry which is preliminary data.</text>
</comment>
<keyword evidence="1 2" id="KW-0963">Cytoplasm</keyword>
<evidence type="ECO:0000313" key="4">
    <source>
        <dbReference type="Proteomes" id="UP000195305"/>
    </source>
</evidence>
<dbReference type="PANTHER" id="PTHR37300">
    <property type="entry name" value="UPF0291 PROTEIN CBO2609/CLC_2481"/>
    <property type="match status" value="1"/>
</dbReference>
<reference evidence="3 4" key="1">
    <citation type="journal article" date="2018" name="BMC Genomics">
        <title>Whole genome sequencing and function prediction of 133 gut anaerobes isolated from chicken caecum in pure cultures.</title>
        <authorList>
            <person name="Medvecky M."/>
            <person name="Cejkova D."/>
            <person name="Polansky O."/>
            <person name="Karasova D."/>
            <person name="Kubasova T."/>
            <person name="Cizek A."/>
            <person name="Rychlik I."/>
        </authorList>
    </citation>
    <scope>NUCLEOTIDE SEQUENCE [LARGE SCALE GENOMIC DNA]</scope>
    <source>
        <strain evidence="3 4">An13</strain>
    </source>
</reference>
<dbReference type="Proteomes" id="UP000195305">
    <property type="component" value="Unassembled WGS sequence"/>
</dbReference>
<dbReference type="AlphaFoldDB" id="A0A1Y4SVS2"/>
<protein>
    <recommendedName>
        <fullName evidence="2">UPF0291 protein B5E75_11870</fullName>
    </recommendedName>
</protein>
<dbReference type="SUPFAM" id="SSF158221">
    <property type="entry name" value="YnzC-like"/>
    <property type="match status" value="1"/>
</dbReference>
<dbReference type="Pfam" id="PF05979">
    <property type="entry name" value="DUF896"/>
    <property type="match status" value="1"/>
</dbReference>
<evidence type="ECO:0000256" key="1">
    <source>
        <dbReference type="ARBA" id="ARBA00022490"/>
    </source>
</evidence>
<comment type="subcellular location">
    <subcellularLocation>
        <location evidence="2">Cytoplasm</location>
    </subcellularLocation>
</comment>
<evidence type="ECO:0000313" key="3">
    <source>
        <dbReference type="EMBL" id="OUQ32903.1"/>
    </source>
</evidence>
<gene>
    <name evidence="3" type="ORF">B5E75_11870</name>
</gene>
<organism evidence="3 4">
    <name type="scientific">Massilimicrobiota timonensis</name>
    <dbReference type="NCBI Taxonomy" id="1776392"/>
    <lineage>
        <taxon>Bacteria</taxon>
        <taxon>Bacillati</taxon>
        <taxon>Bacillota</taxon>
        <taxon>Erysipelotrichia</taxon>
        <taxon>Erysipelotrichales</taxon>
        <taxon>Erysipelotrichaceae</taxon>
        <taxon>Massilimicrobiota</taxon>
    </lineage>
</organism>